<dbReference type="InterPro" id="IPR023631">
    <property type="entry name" value="Amidase_dom"/>
</dbReference>
<dbReference type="GO" id="GO:0004040">
    <property type="term" value="F:amidase activity"/>
    <property type="evidence" value="ECO:0007669"/>
    <property type="project" value="UniProtKB-EC"/>
</dbReference>
<dbReference type="InterPro" id="IPR000120">
    <property type="entry name" value="Amidase"/>
</dbReference>
<dbReference type="EMBL" id="BBZA01000228">
    <property type="protein sequence ID" value="GAP64181.1"/>
    <property type="molecule type" value="Genomic_DNA"/>
</dbReference>
<dbReference type="SUPFAM" id="SSF75304">
    <property type="entry name" value="Amidase signature (AS) enzymes"/>
    <property type="match status" value="1"/>
</dbReference>
<proteinExistence type="inferred from homology"/>
<feature type="region of interest" description="Disordered" evidence="2">
    <location>
        <begin position="150"/>
        <end position="172"/>
    </location>
</feature>
<comment type="similarity">
    <text evidence="1">Belongs to the amidase family.</text>
</comment>
<evidence type="ECO:0000313" key="4">
    <source>
        <dbReference type="EMBL" id="GAP64181.1"/>
    </source>
</evidence>
<dbReference type="InterPro" id="IPR020556">
    <property type="entry name" value="Amidase_CS"/>
</dbReference>
<dbReference type="AlphaFoldDB" id="A0A0M8KAE8"/>
<feature type="domain" description="Amidase" evidence="3">
    <location>
        <begin position="42"/>
        <end position="490"/>
    </location>
</feature>
<dbReference type="EC" id="3.5.1.4" evidence="4"/>
<evidence type="ECO:0000313" key="5">
    <source>
        <dbReference type="Proteomes" id="UP000037784"/>
    </source>
</evidence>
<keyword evidence="5" id="KW-1185">Reference proteome</keyword>
<dbReference type="PROSITE" id="PS00571">
    <property type="entry name" value="AMIDASES"/>
    <property type="match status" value="1"/>
</dbReference>
<gene>
    <name evidence="4" type="ORF">ARMA_2604</name>
</gene>
<accession>A0A0M8KAE8</accession>
<dbReference type="Proteomes" id="UP000037784">
    <property type="component" value="Unassembled WGS sequence"/>
</dbReference>
<dbReference type="Gene3D" id="3.90.1300.10">
    <property type="entry name" value="Amidase signature (AS) domain"/>
    <property type="match status" value="1"/>
</dbReference>
<dbReference type="STRING" id="872965.SE16_06655"/>
<dbReference type="Pfam" id="PF01425">
    <property type="entry name" value="Amidase"/>
    <property type="match status" value="1"/>
</dbReference>
<dbReference type="InterPro" id="IPR036928">
    <property type="entry name" value="AS_sf"/>
</dbReference>
<organism evidence="4 5">
    <name type="scientific">Ardenticatena maritima</name>
    <dbReference type="NCBI Taxonomy" id="872965"/>
    <lineage>
        <taxon>Bacteria</taxon>
        <taxon>Bacillati</taxon>
        <taxon>Chloroflexota</taxon>
        <taxon>Ardenticatenia</taxon>
        <taxon>Ardenticatenales</taxon>
        <taxon>Ardenticatenaceae</taxon>
        <taxon>Ardenticatena</taxon>
    </lineage>
</organism>
<comment type="caution">
    <text evidence="4">The sequence shown here is derived from an EMBL/GenBank/DDBJ whole genome shotgun (WGS) entry which is preliminary data.</text>
</comment>
<keyword evidence="4" id="KW-0378">Hydrolase</keyword>
<name>A0A0M8KAE8_9CHLR</name>
<reference evidence="5" key="2">
    <citation type="submission" date="2015-08" db="EMBL/GenBank/DDBJ databases">
        <title>Draft Genome Sequence of a Heterotrophic Facultative Anaerobic Bacterium Ardenticatena maritima Strain 110S.</title>
        <authorList>
            <person name="Kawaichi S."/>
            <person name="Yoshida T."/>
            <person name="Sako Y."/>
            <person name="Nakamura R."/>
        </authorList>
    </citation>
    <scope>NUCLEOTIDE SEQUENCE [LARGE SCALE GENOMIC DNA]</scope>
    <source>
        <strain evidence="5">110S</strain>
    </source>
</reference>
<protein>
    <submittedName>
        <fullName evidence="4">Amidase</fullName>
        <ecNumber evidence="4">3.5.1.4</ecNumber>
    </submittedName>
</protein>
<dbReference type="PANTHER" id="PTHR11895">
    <property type="entry name" value="TRANSAMIDASE"/>
    <property type="match status" value="1"/>
</dbReference>
<dbReference type="PANTHER" id="PTHR11895:SF7">
    <property type="entry name" value="GLUTAMYL-TRNA(GLN) AMIDOTRANSFERASE SUBUNIT A, MITOCHONDRIAL"/>
    <property type="match status" value="1"/>
</dbReference>
<evidence type="ECO:0000256" key="2">
    <source>
        <dbReference type="SAM" id="MobiDB-lite"/>
    </source>
</evidence>
<evidence type="ECO:0000259" key="3">
    <source>
        <dbReference type="Pfam" id="PF01425"/>
    </source>
</evidence>
<sequence length="516" mass="56350">MRPPTTNAQGSRRRPMRFPEYDQLDALALADLVHRGEITPLELVDAAIERIEARNPAINAVVHTMFERARETAQKPLPEGPFKGVPFLLKDLMSLYAGEPLTYGSRFLKDWRPTIDSELVKRYRAAGVIVLGKTNTPELGLVPYTEPELFGPTRNPWDTSRTPGGSSGGSGAAVAARMVPMAGGGDGGGSIRIPASCCGLFGLKPTRGRTPLGPLIGESWEGFNIEHVLTRSVRDSAAMLDAIAGPDVGAPYFAPPPERPFLEEVGRDPGRLRIAITTTPFMGHDVHEDCKRAVAETARLLEDLGHIVEEAAPQVDGEALSVAFLTMLTGQVAADIQDLAELSGRTPRREDFEIATWTLGLLGRAVNAEEYVRAVRYMQSTARRVGAFFEQYDILVTPTLAQPPVPIGSLQPTALEKQLMNIASRLRLVGLLKKVGMVEQVAAKTFDFIPYTPLFNITGQPAMSVPLYWNAENLPIGVQFVGRFADEATLFRLASQLEQARPWQHKMPPLVASQTE</sequence>
<dbReference type="InParanoid" id="A0A0M8KAE8"/>
<evidence type="ECO:0000256" key="1">
    <source>
        <dbReference type="ARBA" id="ARBA00009199"/>
    </source>
</evidence>
<reference evidence="4 5" key="1">
    <citation type="journal article" date="2015" name="Genome Announc.">
        <title>Draft Genome Sequence of a Heterotrophic Facultative Anaerobic Thermophilic Bacterium, Ardenticatena maritima Strain 110ST.</title>
        <authorList>
            <person name="Kawaichi S."/>
            <person name="Yoshida T."/>
            <person name="Sako Y."/>
            <person name="Nakamura R."/>
        </authorList>
    </citation>
    <scope>NUCLEOTIDE SEQUENCE [LARGE SCALE GENOMIC DNA]</scope>
    <source>
        <strain evidence="4 5">110S</strain>
    </source>
</reference>